<dbReference type="AlphaFoldDB" id="A0A9Q8UQY4"/>
<dbReference type="GO" id="GO:0046872">
    <property type="term" value="F:metal ion binding"/>
    <property type="evidence" value="ECO:0007669"/>
    <property type="project" value="UniProtKB-KW"/>
</dbReference>
<comment type="similarity">
    <text evidence="1">Belongs to the carotenoid oxygenase family.</text>
</comment>
<keyword evidence="3 4" id="KW-0408">Iron</keyword>
<evidence type="ECO:0000256" key="2">
    <source>
        <dbReference type="ARBA" id="ARBA00022723"/>
    </source>
</evidence>
<protein>
    <submittedName>
        <fullName evidence="5">Uncharacterized protein</fullName>
    </submittedName>
</protein>
<dbReference type="InterPro" id="IPR004294">
    <property type="entry name" value="Carotenoid_Oase"/>
</dbReference>
<sequence length="78" mass="8677">MGGGHLLALKEVARPYPVDPLTLETRCYDPFGQVKAKTFSAHPKYDPYNDELVVFGYEAKGGLWTILPRPFTSSFLAS</sequence>
<dbReference type="Pfam" id="PF03055">
    <property type="entry name" value="RPE65"/>
    <property type="match status" value="1"/>
</dbReference>
<evidence type="ECO:0000256" key="3">
    <source>
        <dbReference type="ARBA" id="ARBA00023004"/>
    </source>
</evidence>
<reference evidence="5" key="1">
    <citation type="submission" date="2021-12" db="EMBL/GenBank/DDBJ databases">
        <authorList>
            <person name="Zaccaron A."/>
            <person name="Stergiopoulos I."/>
        </authorList>
    </citation>
    <scope>NUCLEOTIDE SEQUENCE</scope>
    <source>
        <strain evidence="5">Race5_Kim</strain>
    </source>
</reference>
<dbReference type="KEGG" id="ffu:CLAFUR5_07431"/>
<dbReference type="Proteomes" id="UP000756132">
    <property type="component" value="Chromosome 6"/>
</dbReference>
<comment type="cofactor">
    <cofactor evidence="4">
        <name>Fe(2+)</name>
        <dbReference type="ChEBI" id="CHEBI:29033"/>
    </cofactor>
    <text evidence="4">Binds 1 Fe(2+) ion per subunit.</text>
</comment>
<name>A0A9Q8UQY4_PASFU</name>
<dbReference type="GeneID" id="71987309"/>
<dbReference type="OrthoDB" id="407010at2759"/>
<dbReference type="EMBL" id="CP090168">
    <property type="protein sequence ID" value="UJO19239.1"/>
    <property type="molecule type" value="Genomic_DNA"/>
</dbReference>
<keyword evidence="2 4" id="KW-0479">Metal-binding</keyword>
<evidence type="ECO:0000256" key="4">
    <source>
        <dbReference type="PIRSR" id="PIRSR604294-1"/>
    </source>
</evidence>
<organism evidence="5 6">
    <name type="scientific">Passalora fulva</name>
    <name type="common">Tomato leaf mold</name>
    <name type="synonym">Cladosporium fulvum</name>
    <dbReference type="NCBI Taxonomy" id="5499"/>
    <lineage>
        <taxon>Eukaryota</taxon>
        <taxon>Fungi</taxon>
        <taxon>Dikarya</taxon>
        <taxon>Ascomycota</taxon>
        <taxon>Pezizomycotina</taxon>
        <taxon>Dothideomycetes</taxon>
        <taxon>Dothideomycetidae</taxon>
        <taxon>Mycosphaerellales</taxon>
        <taxon>Mycosphaerellaceae</taxon>
        <taxon>Fulvia</taxon>
    </lineage>
</organism>
<gene>
    <name evidence="5" type="ORF">CLAFUR5_07431</name>
</gene>
<feature type="binding site" evidence="4">
    <location>
        <position position="42"/>
    </location>
    <ligand>
        <name>Fe cation</name>
        <dbReference type="ChEBI" id="CHEBI:24875"/>
        <note>catalytic</note>
    </ligand>
</feature>
<proteinExistence type="inferred from homology"/>
<dbReference type="RefSeq" id="XP_047763605.1">
    <property type="nucleotide sequence ID" value="XM_047906579.1"/>
</dbReference>
<evidence type="ECO:0000313" key="5">
    <source>
        <dbReference type="EMBL" id="UJO19239.1"/>
    </source>
</evidence>
<evidence type="ECO:0000313" key="6">
    <source>
        <dbReference type="Proteomes" id="UP000756132"/>
    </source>
</evidence>
<accession>A0A9Q8UQY4</accession>
<evidence type="ECO:0000256" key="1">
    <source>
        <dbReference type="ARBA" id="ARBA00006787"/>
    </source>
</evidence>
<dbReference type="GO" id="GO:0016702">
    <property type="term" value="F:oxidoreductase activity, acting on single donors with incorporation of molecular oxygen, incorporation of two atoms of oxygen"/>
    <property type="evidence" value="ECO:0007669"/>
    <property type="project" value="InterPro"/>
</dbReference>
<keyword evidence="6" id="KW-1185">Reference proteome</keyword>
<reference evidence="5" key="2">
    <citation type="journal article" date="2022" name="Microb. Genom.">
        <title>A chromosome-scale genome assembly of the tomato pathogen Cladosporium fulvum reveals a compartmentalized genome architecture and the presence of a dispensable chromosome.</title>
        <authorList>
            <person name="Zaccaron A.Z."/>
            <person name="Chen L.H."/>
            <person name="Samaras A."/>
            <person name="Stergiopoulos I."/>
        </authorList>
    </citation>
    <scope>NUCLEOTIDE SEQUENCE</scope>
    <source>
        <strain evidence="5">Race5_Kim</strain>
    </source>
</reference>